<evidence type="ECO:0000256" key="5">
    <source>
        <dbReference type="ARBA" id="ARBA00022989"/>
    </source>
</evidence>
<keyword evidence="2" id="KW-1003">Cell membrane</keyword>
<dbReference type="SMART" id="SM00283">
    <property type="entry name" value="MA"/>
    <property type="match status" value="1"/>
</dbReference>
<organism evidence="14 15">
    <name type="scientific">Kushneria indalinina DSM 14324</name>
    <dbReference type="NCBI Taxonomy" id="1122140"/>
    <lineage>
        <taxon>Bacteria</taxon>
        <taxon>Pseudomonadati</taxon>
        <taxon>Pseudomonadota</taxon>
        <taxon>Gammaproteobacteria</taxon>
        <taxon>Oceanospirillales</taxon>
        <taxon>Halomonadaceae</taxon>
        <taxon>Kushneria</taxon>
    </lineage>
</organism>
<evidence type="ECO:0000256" key="3">
    <source>
        <dbReference type="ARBA" id="ARBA00022481"/>
    </source>
</evidence>
<dbReference type="Proteomes" id="UP000256334">
    <property type="component" value="Unassembled WGS sequence"/>
</dbReference>
<evidence type="ECO:0000256" key="9">
    <source>
        <dbReference type="PROSITE-ProRule" id="PRU00284"/>
    </source>
</evidence>
<sequence length="656" mass="69764">MMPRTISGKITLGSILLMLLIGLSIYGVMTLRGKPRLIEASDTLINQTGQSIVNGLQGQMGQVESLTASVAGMAATLPLDPALYLKALTEVINANGNRAIAGGGLWPEPGAFTPGIDKRSFFWGRGNDGRLSYTDEYNSPESAAYQDEPWYRAAVNAPAGQCVWSAAYLDPITQAPMVTCSVPYQRDGRFAGVATTDVSLSGLADYMKAHGQATGGYAFVLDRDGNVMYFPGSDFSGGLESLSGLTTRLPWLAAVTQQDSDEEARIEDPTLQDQAIVKRFSMVGTGWTVALVTPMTTVTRLASTLIQDLLFFILPVVALLLWLAWLGSRMLLAQIAETTRQIERMSEGGGQREALIITRHDEIGALRGAVNRYATRLNQLFENVSLVSETIGGRTREISAGNMDLSRRTESQAAALEETASAMEELSSTVSQNADSASEASRLAGEASSVAENGGNRVTRVISSMEEISQSSKKMADIVNMIDGIAFQTNLLALNASVEAARAGEQGRGFAVVAGEVRSLASRSATAASEIGHLIKDSVGRIDEGTRHAREAGEVMQEVVASVQRVTGLVSEIAMASKEQAAGINDVNQAVADMDSVTQQNAALVEEVASAATALEEQTMALEQLMQEFQSTQNASPASVDAEAEWSAPQGAVWAT</sequence>
<dbReference type="SMART" id="SM00304">
    <property type="entry name" value="HAMP"/>
    <property type="match status" value="1"/>
</dbReference>
<dbReference type="SUPFAM" id="SSF58104">
    <property type="entry name" value="Methyl-accepting chemotaxis protein (MCP) signaling domain"/>
    <property type="match status" value="1"/>
</dbReference>
<comment type="caution">
    <text evidence="14">The sequence shown here is derived from an EMBL/GenBank/DDBJ whole genome shotgun (WGS) entry which is preliminary data.</text>
</comment>
<dbReference type="Pfam" id="PF00015">
    <property type="entry name" value="MCPsignal"/>
    <property type="match status" value="1"/>
</dbReference>
<evidence type="ECO:0000313" key="15">
    <source>
        <dbReference type="Proteomes" id="UP000256334"/>
    </source>
</evidence>
<dbReference type="GO" id="GO:0004888">
    <property type="term" value="F:transmembrane signaling receptor activity"/>
    <property type="evidence" value="ECO:0007669"/>
    <property type="project" value="TreeGrafter"/>
</dbReference>
<evidence type="ECO:0000256" key="11">
    <source>
        <dbReference type="SAM" id="Phobius"/>
    </source>
</evidence>
<dbReference type="FunFam" id="1.10.287.950:FF:000001">
    <property type="entry name" value="Methyl-accepting chemotaxis sensory transducer"/>
    <property type="match status" value="1"/>
</dbReference>
<keyword evidence="6 11" id="KW-0472">Membrane</keyword>
<evidence type="ECO:0000313" key="14">
    <source>
        <dbReference type="EMBL" id="REC94747.1"/>
    </source>
</evidence>
<dbReference type="PANTHER" id="PTHR43531:SF14">
    <property type="entry name" value="METHYL-ACCEPTING CHEMOTAXIS PROTEIN I-RELATED"/>
    <property type="match status" value="1"/>
</dbReference>
<dbReference type="InterPro" id="IPR003660">
    <property type="entry name" value="HAMP_dom"/>
</dbReference>
<evidence type="ECO:0000256" key="4">
    <source>
        <dbReference type="ARBA" id="ARBA00022692"/>
    </source>
</evidence>
<dbReference type="PROSITE" id="PS50111">
    <property type="entry name" value="CHEMOTAXIS_TRANSDUC_2"/>
    <property type="match status" value="1"/>
</dbReference>
<protein>
    <submittedName>
        <fullName evidence="14">Methyl-accepting chemotaxis sensory transducer with Cache sensor</fullName>
    </submittedName>
</protein>
<evidence type="ECO:0000259" key="12">
    <source>
        <dbReference type="PROSITE" id="PS50111"/>
    </source>
</evidence>
<feature type="region of interest" description="Disordered" evidence="10">
    <location>
        <begin position="633"/>
        <end position="656"/>
    </location>
</feature>
<name>A0A3D9DVG6_9GAMM</name>
<dbReference type="Gene3D" id="3.30.450.20">
    <property type="entry name" value="PAS domain"/>
    <property type="match status" value="1"/>
</dbReference>
<dbReference type="GO" id="GO:0005886">
    <property type="term" value="C:plasma membrane"/>
    <property type="evidence" value="ECO:0007669"/>
    <property type="project" value="UniProtKB-SubCell"/>
</dbReference>
<dbReference type="CDD" id="cd12913">
    <property type="entry name" value="PDC1_MCP_like"/>
    <property type="match status" value="1"/>
</dbReference>
<evidence type="ECO:0000256" key="10">
    <source>
        <dbReference type="SAM" id="MobiDB-lite"/>
    </source>
</evidence>
<accession>A0A3D9DVG6</accession>
<dbReference type="InterPro" id="IPR033479">
    <property type="entry name" value="dCache_1"/>
</dbReference>
<feature type="region of interest" description="Disordered" evidence="10">
    <location>
        <begin position="432"/>
        <end position="451"/>
    </location>
</feature>
<keyword evidence="4 11" id="KW-0812">Transmembrane</keyword>
<comment type="similarity">
    <text evidence="8">Belongs to the methyl-accepting chemotaxis (MCP) protein family.</text>
</comment>
<dbReference type="InterPro" id="IPR051310">
    <property type="entry name" value="MCP_chemotaxis"/>
</dbReference>
<feature type="transmembrane region" description="Helical" evidence="11">
    <location>
        <begin position="6"/>
        <end position="28"/>
    </location>
</feature>
<dbReference type="Pfam" id="PF02743">
    <property type="entry name" value="dCache_1"/>
    <property type="match status" value="1"/>
</dbReference>
<keyword evidence="7 9" id="KW-0807">Transducer</keyword>
<gene>
    <name evidence="14" type="ORF">C8D72_1573</name>
</gene>
<dbReference type="PROSITE" id="PS50885">
    <property type="entry name" value="HAMP"/>
    <property type="match status" value="1"/>
</dbReference>
<dbReference type="InterPro" id="IPR004089">
    <property type="entry name" value="MCPsignal_dom"/>
</dbReference>
<evidence type="ECO:0000259" key="13">
    <source>
        <dbReference type="PROSITE" id="PS50885"/>
    </source>
</evidence>
<dbReference type="CDD" id="cd11386">
    <property type="entry name" value="MCP_signal"/>
    <property type="match status" value="1"/>
</dbReference>
<comment type="subcellular location">
    <subcellularLocation>
        <location evidence="1">Cell membrane</location>
        <topology evidence="1">Multi-pass membrane protein</topology>
    </subcellularLocation>
</comment>
<feature type="domain" description="Methyl-accepting transducer" evidence="12">
    <location>
        <begin position="387"/>
        <end position="616"/>
    </location>
</feature>
<evidence type="ECO:0000256" key="2">
    <source>
        <dbReference type="ARBA" id="ARBA00022475"/>
    </source>
</evidence>
<dbReference type="GO" id="GO:0006935">
    <property type="term" value="P:chemotaxis"/>
    <property type="evidence" value="ECO:0007669"/>
    <property type="project" value="TreeGrafter"/>
</dbReference>
<keyword evidence="5 11" id="KW-1133">Transmembrane helix</keyword>
<keyword evidence="15" id="KW-1185">Reference proteome</keyword>
<evidence type="ECO:0000256" key="1">
    <source>
        <dbReference type="ARBA" id="ARBA00004651"/>
    </source>
</evidence>
<dbReference type="EMBL" id="QRDJ01000007">
    <property type="protein sequence ID" value="REC94747.1"/>
    <property type="molecule type" value="Genomic_DNA"/>
</dbReference>
<proteinExistence type="inferred from homology"/>
<evidence type="ECO:0000256" key="8">
    <source>
        <dbReference type="ARBA" id="ARBA00029447"/>
    </source>
</evidence>
<feature type="domain" description="HAMP" evidence="13">
    <location>
        <begin position="329"/>
        <end position="382"/>
    </location>
</feature>
<evidence type="ECO:0000256" key="6">
    <source>
        <dbReference type="ARBA" id="ARBA00023136"/>
    </source>
</evidence>
<reference evidence="14 15" key="1">
    <citation type="submission" date="2018-07" db="EMBL/GenBank/DDBJ databases">
        <title>Genomic Encyclopedia of Type Strains, Phase IV (KMG-IV): sequencing the most valuable type-strain genomes for metagenomic binning, comparative biology and taxonomic classification.</title>
        <authorList>
            <person name="Goeker M."/>
        </authorList>
    </citation>
    <scope>NUCLEOTIDE SEQUENCE [LARGE SCALE GENOMIC DNA]</scope>
    <source>
        <strain evidence="14 15">DSM 14324</strain>
    </source>
</reference>
<dbReference type="AlphaFoldDB" id="A0A3D9DVG6"/>
<keyword evidence="3" id="KW-0488">Methylation</keyword>
<feature type="transmembrane region" description="Helical" evidence="11">
    <location>
        <begin position="309"/>
        <end position="327"/>
    </location>
</feature>
<dbReference type="Gene3D" id="1.10.287.950">
    <property type="entry name" value="Methyl-accepting chemotaxis protein"/>
    <property type="match status" value="1"/>
</dbReference>
<evidence type="ECO:0000256" key="7">
    <source>
        <dbReference type="ARBA" id="ARBA00023224"/>
    </source>
</evidence>
<dbReference type="GO" id="GO:0007165">
    <property type="term" value="P:signal transduction"/>
    <property type="evidence" value="ECO:0007669"/>
    <property type="project" value="UniProtKB-KW"/>
</dbReference>
<dbReference type="PANTHER" id="PTHR43531">
    <property type="entry name" value="PROTEIN ICFG"/>
    <property type="match status" value="1"/>
</dbReference>